<organism evidence="2 3">
    <name type="scientific">Peribacillus simplex</name>
    <dbReference type="NCBI Taxonomy" id="1478"/>
    <lineage>
        <taxon>Bacteria</taxon>
        <taxon>Bacillati</taxon>
        <taxon>Bacillota</taxon>
        <taxon>Bacilli</taxon>
        <taxon>Bacillales</taxon>
        <taxon>Bacillaceae</taxon>
        <taxon>Peribacillus</taxon>
    </lineage>
</organism>
<name>A0AAW7ISC8_9BACI</name>
<reference evidence="2" key="1">
    <citation type="submission" date="2023-06" db="EMBL/GenBank/DDBJ databases">
        <title>Comparative genomics of Bacillaceae isolates and their secondary metabolite potential.</title>
        <authorList>
            <person name="Song L."/>
            <person name="Nielsen L.J."/>
            <person name="Mohite O."/>
            <person name="Xu X."/>
            <person name="Weber T."/>
            <person name="Kovacs A.T."/>
        </authorList>
    </citation>
    <scope>NUCLEOTIDE SEQUENCE</scope>
    <source>
        <strain evidence="2">D8_B_37</strain>
    </source>
</reference>
<dbReference type="RefSeq" id="WP_061462211.1">
    <property type="nucleotide sequence ID" value="NZ_CP011008.1"/>
</dbReference>
<accession>A0AAW7ISC8</accession>
<gene>
    <name evidence="2" type="ORF">QUF89_21455</name>
</gene>
<dbReference type="Proteomes" id="UP001234602">
    <property type="component" value="Unassembled WGS sequence"/>
</dbReference>
<dbReference type="Gene3D" id="3.40.50.720">
    <property type="entry name" value="NAD(P)-binding Rossmann-like Domain"/>
    <property type="match status" value="1"/>
</dbReference>
<dbReference type="Pfam" id="PF07993">
    <property type="entry name" value="NAD_binding_4"/>
    <property type="match status" value="1"/>
</dbReference>
<feature type="domain" description="Thioester reductase (TE)" evidence="1">
    <location>
        <begin position="3"/>
        <end position="73"/>
    </location>
</feature>
<proteinExistence type="predicted"/>
<dbReference type="AlphaFoldDB" id="A0AAW7ISC8"/>
<sequence>MELFDELQQKVTHIFNLDAIYDLAIPEKIDRLVNVVGKDHVNEFAKGVTNLKRYTYFSTRYVAGNREGILYEHELRFPKSFENHYERQNLRLNYLSRSLKRDSYYHNQAQDC</sequence>
<evidence type="ECO:0000313" key="2">
    <source>
        <dbReference type="EMBL" id="MDM5454691.1"/>
    </source>
</evidence>
<dbReference type="InterPro" id="IPR013120">
    <property type="entry name" value="FAR_NAD-bd"/>
</dbReference>
<comment type="caution">
    <text evidence="2">The sequence shown here is derived from an EMBL/GenBank/DDBJ whole genome shotgun (WGS) entry which is preliminary data.</text>
</comment>
<evidence type="ECO:0000313" key="3">
    <source>
        <dbReference type="Proteomes" id="UP001234602"/>
    </source>
</evidence>
<evidence type="ECO:0000259" key="1">
    <source>
        <dbReference type="Pfam" id="PF07993"/>
    </source>
</evidence>
<protein>
    <submittedName>
        <fullName evidence="2">SDR family oxidoreductase</fullName>
    </submittedName>
</protein>
<dbReference type="EMBL" id="JAUCEY010000008">
    <property type="protein sequence ID" value="MDM5454691.1"/>
    <property type="molecule type" value="Genomic_DNA"/>
</dbReference>